<dbReference type="EMBL" id="LXPE01000005">
    <property type="protein sequence ID" value="OBA28019.1"/>
    <property type="molecule type" value="Genomic_DNA"/>
</dbReference>
<proteinExistence type="predicted"/>
<comment type="caution">
    <text evidence="1">The sequence shown here is derived from an EMBL/GenBank/DDBJ whole genome shotgun (WGS) entry which is preliminary data.</text>
</comment>
<dbReference type="Proteomes" id="UP000092321">
    <property type="component" value="Unassembled WGS sequence"/>
</dbReference>
<reference evidence="2" key="1">
    <citation type="journal article" date="2016" name="Proc. Natl. Acad. Sci. U.S.A.">
        <title>Comparative genomics of biotechnologically important yeasts.</title>
        <authorList>
            <person name="Riley R."/>
            <person name="Haridas S."/>
            <person name="Wolfe K.H."/>
            <person name="Lopes M.R."/>
            <person name="Hittinger C.T."/>
            <person name="Goeker M."/>
            <person name="Salamov A.A."/>
            <person name="Wisecaver J.H."/>
            <person name="Long T.M."/>
            <person name="Calvey C.H."/>
            <person name="Aerts A.L."/>
            <person name="Barry K.W."/>
            <person name="Choi C."/>
            <person name="Clum A."/>
            <person name="Coughlan A.Y."/>
            <person name="Deshpande S."/>
            <person name="Douglass A.P."/>
            <person name="Hanson S.J."/>
            <person name="Klenk H.-P."/>
            <person name="LaButti K.M."/>
            <person name="Lapidus A."/>
            <person name="Lindquist E.A."/>
            <person name="Lipzen A.M."/>
            <person name="Meier-Kolthoff J.P."/>
            <person name="Ohm R.A."/>
            <person name="Otillar R.P."/>
            <person name="Pangilinan J.L."/>
            <person name="Peng Y."/>
            <person name="Rokas A."/>
            <person name="Rosa C.A."/>
            <person name="Scheuner C."/>
            <person name="Sibirny A.A."/>
            <person name="Slot J.C."/>
            <person name="Stielow J.B."/>
            <person name="Sun H."/>
            <person name="Kurtzman C.P."/>
            <person name="Blackwell M."/>
            <person name="Grigoriev I.V."/>
            <person name="Jeffries T.W."/>
        </authorList>
    </citation>
    <scope>NUCLEOTIDE SEQUENCE [LARGE SCALE GENOMIC DNA]</scope>
    <source>
        <strain evidence="2">NRRL Y-1626</strain>
    </source>
</reference>
<evidence type="ECO:0000313" key="2">
    <source>
        <dbReference type="Proteomes" id="UP000092321"/>
    </source>
</evidence>
<dbReference type="AlphaFoldDB" id="A0A1B7TGZ9"/>
<dbReference type="OrthoDB" id="10488026at2759"/>
<accession>A0A1B7TGZ9</accession>
<sequence>MDEVERKNIISKTFNCDDLFHVLVQYPKELTDIKKDEDTIVRKPITCFVSNKKIVPFNQENVTQLNEAKEKINAIYYITPNPKKIGGTDYLQTTILESHEDQIIRNLGLKLSMLIFRQVGVSKTPIYLYLTSDLRENVQWEADIFQILTAFKQSVKI</sequence>
<evidence type="ECO:0000313" key="1">
    <source>
        <dbReference type="EMBL" id="OBA28019.1"/>
    </source>
</evidence>
<keyword evidence="2" id="KW-1185">Reference proteome</keyword>
<organism evidence="1 2">
    <name type="scientific">Hanseniaspora valbyensis NRRL Y-1626</name>
    <dbReference type="NCBI Taxonomy" id="766949"/>
    <lineage>
        <taxon>Eukaryota</taxon>
        <taxon>Fungi</taxon>
        <taxon>Dikarya</taxon>
        <taxon>Ascomycota</taxon>
        <taxon>Saccharomycotina</taxon>
        <taxon>Saccharomycetes</taxon>
        <taxon>Saccharomycodales</taxon>
        <taxon>Saccharomycodaceae</taxon>
        <taxon>Hanseniaspora</taxon>
    </lineage>
</organism>
<gene>
    <name evidence="1" type="ORF">HANVADRAFT_61404</name>
</gene>
<protein>
    <submittedName>
        <fullName evidence="1">Uncharacterized protein</fullName>
    </submittedName>
</protein>
<name>A0A1B7TGZ9_9ASCO</name>